<accession>A0AAD5GL98</accession>
<comment type="caution">
    <text evidence="4">The sequence shown here is derived from an EMBL/GenBank/DDBJ whole genome shotgun (WGS) entry which is preliminary data.</text>
</comment>
<dbReference type="EMBL" id="JAMZMK010006833">
    <property type="protein sequence ID" value="KAI7747132.1"/>
    <property type="molecule type" value="Genomic_DNA"/>
</dbReference>
<feature type="non-terminal residue" evidence="4">
    <location>
        <position position="500"/>
    </location>
</feature>
<keyword evidence="1" id="KW-0460">Magnesium</keyword>
<gene>
    <name evidence="4" type="ORF">M8C21_014255</name>
</gene>
<dbReference type="PANTHER" id="PTHR42861">
    <property type="entry name" value="CALCIUM-TRANSPORTING ATPASE"/>
    <property type="match status" value="1"/>
</dbReference>
<dbReference type="Gene3D" id="1.20.1110.10">
    <property type="entry name" value="Calcium-transporting ATPase, transmembrane domain"/>
    <property type="match status" value="1"/>
</dbReference>
<sequence>GPPRKKVHQATEDCRAAGIQGIAATEMNIGSFITEEALNPSTFSGQLALELHRRLLGQIDDNFSTIVAVIGERSLMGQSGDCGPPATAVGFNPPDKYIMKKAPADVGLRDIIDKCPKLTDLWTFPLSCQRQQNQKTIDGSFVTWNRSTFSSQSALENLMGLSWNLTTSCPRQHYRNSAPKTRTVSNTKAIIGFGVMRHYTKKGKKDSPCMEVRQAIEDYRAGGIEVIVITTDDKNTTEVATEASDMVLAAAIGEVASIFLTAAIGIQEVLIPYEPNLTEADEIYNETDPLEDKIDELLLIGDELRSYNEAATPFTFKFAFGWGVPRIEKKSVVEVEKATAFGDVASIFLTAAIGIIEGLIPVQLLWVNLVTDDLPATALGFNPPDKYIMKKAPCRCWVNCVCSWFSRIEDKVVEEGKAVHLIKMKLSFLDDQKPSTVHLSHGIKQHFLNRSRYINLKLVFPNSNQRLVIAGHRHNANQGVPSLTEGGSTSTAPLTTHPEQ</sequence>
<proteinExistence type="predicted"/>
<evidence type="ECO:0000259" key="3">
    <source>
        <dbReference type="Pfam" id="PF00689"/>
    </source>
</evidence>
<evidence type="ECO:0000256" key="1">
    <source>
        <dbReference type="ARBA" id="ARBA00022842"/>
    </source>
</evidence>
<dbReference type="SUPFAM" id="SSF81665">
    <property type="entry name" value="Calcium ATPase, transmembrane domain M"/>
    <property type="match status" value="1"/>
</dbReference>
<organism evidence="4 5">
    <name type="scientific">Ambrosia artemisiifolia</name>
    <name type="common">Common ragweed</name>
    <dbReference type="NCBI Taxonomy" id="4212"/>
    <lineage>
        <taxon>Eukaryota</taxon>
        <taxon>Viridiplantae</taxon>
        <taxon>Streptophyta</taxon>
        <taxon>Embryophyta</taxon>
        <taxon>Tracheophyta</taxon>
        <taxon>Spermatophyta</taxon>
        <taxon>Magnoliopsida</taxon>
        <taxon>eudicotyledons</taxon>
        <taxon>Gunneridae</taxon>
        <taxon>Pentapetalae</taxon>
        <taxon>asterids</taxon>
        <taxon>campanulids</taxon>
        <taxon>Asterales</taxon>
        <taxon>Asteraceae</taxon>
        <taxon>Asteroideae</taxon>
        <taxon>Heliantheae alliance</taxon>
        <taxon>Heliantheae</taxon>
        <taxon>Ambrosia</taxon>
    </lineage>
</organism>
<feature type="compositionally biased region" description="Polar residues" evidence="2">
    <location>
        <begin position="478"/>
        <end position="494"/>
    </location>
</feature>
<protein>
    <recommendedName>
        <fullName evidence="3">Cation-transporting P-type ATPase C-terminal domain-containing protein</fullName>
    </recommendedName>
</protein>
<evidence type="ECO:0000313" key="4">
    <source>
        <dbReference type="EMBL" id="KAI7747132.1"/>
    </source>
</evidence>
<feature type="non-terminal residue" evidence="4">
    <location>
        <position position="1"/>
    </location>
</feature>
<dbReference type="InterPro" id="IPR023298">
    <property type="entry name" value="ATPase_P-typ_TM_dom_sf"/>
</dbReference>
<evidence type="ECO:0000313" key="5">
    <source>
        <dbReference type="Proteomes" id="UP001206925"/>
    </source>
</evidence>
<dbReference type="Proteomes" id="UP001206925">
    <property type="component" value="Unassembled WGS sequence"/>
</dbReference>
<evidence type="ECO:0000256" key="2">
    <source>
        <dbReference type="SAM" id="MobiDB-lite"/>
    </source>
</evidence>
<name>A0AAD5GL98_AMBAR</name>
<dbReference type="AlphaFoldDB" id="A0AAD5GL98"/>
<feature type="region of interest" description="Disordered" evidence="2">
    <location>
        <begin position="478"/>
        <end position="500"/>
    </location>
</feature>
<reference evidence="4" key="1">
    <citation type="submission" date="2022-06" db="EMBL/GenBank/DDBJ databases">
        <title>Uncovering the hologenomic basis of an extraordinary plant invasion.</title>
        <authorList>
            <person name="Bieker V.C."/>
            <person name="Martin M.D."/>
            <person name="Gilbert T."/>
            <person name="Hodgins K."/>
            <person name="Battlay P."/>
            <person name="Petersen B."/>
            <person name="Wilson J."/>
        </authorList>
    </citation>
    <scope>NUCLEOTIDE SEQUENCE</scope>
    <source>
        <strain evidence="4">AA19_3_7</strain>
        <tissue evidence="4">Leaf</tissue>
    </source>
</reference>
<feature type="domain" description="Cation-transporting P-type ATPase C-terminal" evidence="3">
    <location>
        <begin position="359"/>
        <end position="393"/>
    </location>
</feature>
<keyword evidence="5" id="KW-1185">Reference proteome</keyword>
<dbReference type="InterPro" id="IPR006068">
    <property type="entry name" value="ATPase_P-typ_cation-transptr_C"/>
</dbReference>
<dbReference type="Pfam" id="PF00689">
    <property type="entry name" value="Cation_ATPase_C"/>
    <property type="match status" value="1"/>
</dbReference>